<dbReference type="CDD" id="cd00761">
    <property type="entry name" value="Glyco_tranf_GTA_type"/>
    <property type="match status" value="1"/>
</dbReference>
<proteinExistence type="predicted"/>
<dbReference type="EMBL" id="LVXG01000004">
    <property type="protein sequence ID" value="OQP54283.1"/>
    <property type="molecule type" value="Genomic_DNA"/>
</dbReference>
<dbReference type="RefSeq" id="WP_165758807.1">
    <property type="nucleotide sequence ID" value="NZ_FOCZ01000011.1"/>
</dbReference>
<evidence type="ECO:0000313" key="4">
    <source>
        <dbReference type="Proteomes" id="UP000192610"/>
    </source>
</evidence>
<organism evidence="3 4">
    <name type="scientific">Niastella yeongjuensis</name>
    <dbReference type="NCBI Taxonomy" id="354355"/>
    <lineage>
        <taxon>Bacteria</taxon>
        <taxon>Pseudomonadati</taxon>
        <taxon>Bacteroidota</taxon>
        <taxon>Chitinophagia</taxon>
        <taxon>Chitinophagales</taxon>
        <taxon>Chitinophagaceae</taxon>
        <taxon>Niastella</taxon>
    </lineage>
</organism>
<dbReference type="NCBIfam" id="TIGR04440">
    <property type="entry name" value="glyco_TIGR04440"/>
    <property type="match status" value="1"/>
</dbReference>
<accession>A0A1V9F790</accession>
<feature type="region of interest" description="Disordered" evidence="1">
    <location>
        <begin position="295"/>
        <end position="314"/>
    </location>
</feature>
<dbReference type="InterPro" id="IPR031042">
    <property type="entry name" value="Glyco_TIGR04440"/>
</dbReference>
<keyword evidence="4" id="KW-1185">Reference proteome</keyword>
<name>A0A1V9F790_9BACT</name>
<dbReference type="Gene3D" id="3.90.550.10">
    <property type="entry name" value="Spore Coat Polysaccharide Biosynthesis Protein SpsA, Chain A"/>
    <property type="match status" value="1"/>
</dbReference>
<dbReference type="PANTHER" id="PTHR22916">
    <property type="entry name" value="GLYCOSYLTRANSFERASE"/>
    <property type="match status" value="1"/>
</dbReference>
<dbReference type="STRING" id="354355.SAMN05660816_05189"/>
<comment type="caution">
    <text evidence="3">The sequence shown here is derived from an EMBL/GenBank/DDBJ whole genome shotgun (WGS) entry which is preliminary data.</text>
</comment>
<dbReference type="PANTHER" id="PTHR22916:SF3">
    <property type="entry name" value="UDP-GLCNAC:BETAGAL BETA-1,3-N-ACETYLGLUCOSAMINYLTRANSFERASE-LIKE PROTEIN 1"/>
    <property type="match status" value="1"/>
</dbReference>
<dbReference type="Pfam" id="PF00535">
    <property type="entry name" value="Glycos_transf_2"/>
    <property type="match status" value="1"/>
</dbReference>
<reference evidence="4" key="1">
    <citation type="submission" date="2016-04" db="EMBL/GenBank/DDBJ databases">
        <authorList>
            <person name="Chen L."/>
            <person name="Zhuang W."/>
            <person name="Wang G."/>
        </authorList>
    </citation>
    <scope>NUCLEOTIDE SEQUENCE [LARGE SCALE GENOMIC DNA]</scope>
    <source>
        <strain evidence="4">17621</strain>
    </source>
</reference>
<dbReference type="InterPro" id="IPR029044">
    <property type="entry name" value="Nucleotide-diphossugar_trans"/>
</dbReference>
<evidence type="ECO:0000313" key="3">
    <source>
        <dbReference type="EMBL" id="OQP54283.1"/>
    </source>
</evidence>
<sequence length="314" mass="36425">MYTPLVSVCVPTYNRPKTLERTINCLLNQTYKNLEIIISDNCSTNEEVERVINKYLTDTRITYIRQSVNKGAIFNFNYVIEQAKGDYFMRLADDDWLDENYIESCLNFLLNNTEYSAAYGRAKIYSPEEKFIRFDAEIDITDDLPGDRTAHFFRKIENNGLFYGLFKREYISEMLFQNELAIDWLVVGRIAFLGKYKMVEGTHCYISAGGASQSTDHLTQSFNMPPFTRAFPFLKVGLNIISDIMWNSRVYKTMNILKRGKLGLKCALIIYRRFNLKSELRAGVKKYIKLKLQKKQGPGSGTVNNYVTNYDPKN</sequence>
<feature type="domain" description="Glycosyltransferase 2-like" evidence="2">
    <location>
        <begin position="7"/>
        <end position="134"/>
    </location>
</feature>
<dbReference type="InterPro" id="IPR001173">
    <property type="entry name" value="Glyco_trans_2-like"/>
</dbReference>
<dbReference type="GO" id="GO:0016758">
    <property type="term" value="F:hexosyltransferase activity"/>
    <property type="evidence" value="ECO:0007669"/>
    <property type="project" value="UniProtKB-ARBA"/>
</dbReference>
<dbReference type="AlphaFoldDB" id="A0A1V9F790"/>
<gene>
    <name evidence="3" type="ORF">A4H97_22610</name>
</gene>
<dbReference type="SUPFAM" id="SSF53448">
    <property type="entry name" value="Nucleotide-diphospho-sugar transferases"/>
    <property type="match status" value="1"/>
</dbReference>
<protein>
    <recommendedName>
        <fullName evidence="2">Glycosyltransferase 2-like domain-containing protein</fullName>
    </recommendedName>
</protein>
<evidence type="ECO:0000256" key="1">
    <source>
        <dbReference type="SAM" id="MobiDB-lite"/>
    </source>
</evidence>
<evidence type="ECO:0000259" key="2">
    <source>
        <dbReference type="Pfam" id="PF00535"/>
    </source>
</evidence>
<dbReference type="Proteomes" id="UP000192610">
    <property type="component" value="Unassembled WGS sequence"/>
</dbReference>